<accession>A0A514U180</accession>
<organism evidence="1 2">
    <name type="scientific">Gordonia phage Phendrix</name>
    <dbReference type="NCBI Taxonomy" id="2593335"/>
    <lineage>
        <taxon>Viruses</taxon>
        <taxon>Duplodnaviria</taxon>
        <taxon>Heunggongvirae</taxon>
        <taxon>Uroviricota</taxon>
        <taxon>Caudoviricetes</taxon>
        <taxon>Godonkavirus</taxon>
        <taxon>Godonkavirus phendrix</taxon>
    </lineage>
</organism>
<dbReference type="GeneID" id="77924747"/>
<evidence type="ECO:0000313" key="2">
    <source>
        <dbReference type="Proteomes" id="UP000319596"/>
    </source>
</evidence>
<keyword evidence="2" id="KW-1185">Reference proteome</keyword>
<proteinExistence type="predicted"/>
<reference evidence="1 2" key="1">
    <citation type="submission" date="2019-06" db="EMBL/GenBank/DDBJ databases">
        <authorList>
            <person name="Burns M.A."/>
            <person name="Hill G.C."/>
            <person name="Wesley B.E."/>
            <person name="Womack T.V."/>
            <person name="Krukonis G.P."/>
            <person name="Delesalle V.A."/>
            <person name="Garlena R.A."/>
            <person name="Russell D.A."/>
            <person name="Pope W.H."/>
            <person name="Jacobs-Sera D."/>
            <person name="Hatfull G.F."/>
        </authorList>
    </citation>
    <scope>NUCLEOTIDE SEQUENCE [LARGE SCALE GENOMIC DNA]</scope>
</reference>
<dbReference type="EMBL" id="MN096369">
    <property type="protein sequence ID" value="QDK02703.1"/>
    <property type="molecule type" value="Genomic_DNA"/>
</dbReference>
<evidence type="ECO:0000313" key="1">
    <source>
        <dbReference type="EMBL" id="QDK02703.1"/>
    </source>
</evidence>
<name>A0A514U180_9CAUD</name>
<protein>
    <submittedName>
        <fullName evidence="1">Uncharacterized protein</fullName>
    </submittedName>
</protein>
<dbReference type="RefSeq" id="YP_010649201.1">
    <property type="nucleotide sequence ID" value="NC_070764.1"/>
</dbReference>
<sequence length="56" mass="6630">MTIFTSKYQLKFGLVAICYYRDPKAVIAEKQSKQDKYLDYWNKCLKENSGEETLDN</sequence>
<dbReference type="Proteomes" id="UP000319596">
    <property type="component" value="Segment"/>
</dbReference>
<gene>
    <name evidence="1" type="primary">187</name>
    <name evidence="1" type="ORF">SEA_PHENDRIX_187</name>
</gene>
<dbReference type="KEGG" id="vg:77924747"/>